<accession>A0ABR9C563</accession>
<sequence length="262" mass="28393">MASQVAAAEPRVAVLVDCDNVATEVVEHALRVVAQFGRIVLRRGYGNHATLANKWKDALVRLAFTPCLQYQYASGKNTSDIALALDALEALFDQRADTFCIVTSDSDFAYLCRKLRERGATVCIVGEAKTPDALRNASDQFFEWTRPSPEMVPESNGSQSKVDPELLNQAKSAPARAPVKLRPRFVNAAVDLLAGGASDGRVTLSMLGHYLKRTDPAFSPSAYGHSGLLDIIKTYDLLDLVMAPGGHWTVGIAPESQSHAYS</sequence>
<dbReference type="Pfam" id="PF12872">
    <property type="entry name" value="OST-HTH"/>
    <property type="match status" value="1"/>
</dbReference>
<dbReference type="PROSITE" id="PS51644">
    <property type="entry name" value="HTH_OST"/>
    <property type="match status" value="1"/>
</dbReference>
<dbReference type="InterPro" id="IPR021139">
    <property type="entry name" value="NYN"/>
</dbReference>
<dbReference type="CDD" id="cd11297">
    <property type="entry name" value="PIN_LabA-like_N_1"/>
    <property type="match status" value="1"/>
</dbReference>
<dbReference type="Proteomes" id="UP000620025">
    <property type="component" value="Unassembled WGS sequence"/>
</dbReference>
<evidence type="ECO:0000259" key="1">
    <source>
        <dbReference type="PROSITE" id="PS51644"/>
    </source>
</evidence>
<dbReference type="Gene3D" id="3.30.420.610">
    <property type="entry name" value="LOTUS domain-like"/>
    <property type="match status" value="1"/>
</dbReference>
<dbReference type="CDD" id="cd10146">
    <property type="entry name" value="LabA_like_C"/>
    <property type="match status" value="1"/>
</dbReference>
<dbReference type="RefSeq" id="WP_192069031.1">
    <property type="nucleotide sequence ID" value="NZ_JACYWY010000004.1"/>
</dbReference>
<evidence type="ECO:0000313" key="3">
    <source>
        <dbReference type="Proteomes" id="UP000620025"/>
    </source>
</evidence>
<dbReference type="InterPro" id="IPR041966">
    <property type="entry name" value="LOTUS-like"/>
</dbReference>
<dbReference type="Gene3D" id="3.40.50.1010">
    <property type="entry name" value="5'-nuclease"/>
    <property type="match status" value="1"/>
</dbReference>
<organism evidence="2 3">
    <name type="scientific">Pseudomonas coleopterorum</name>
    <dbReference type="NCBI Taxonomy" id="1605838"/>
    <lineage>
        <taxon>Bacteria</taxon>
        <taxon>Pseudomonadati</taxon>
        <taxon>Pseudomonadota</taxon>
        <taxon>Gammaproteobacteria</taxon>
        <taxon>Pseudomonadales</taxon>
        <taxon>Pseudomonadaceae</taxon>
        <taxon>Pseudomonas</taxon>
    </lineage>
</organism>
<dbReference type="InterPro" id="IPR025605">
    <property type="entry name" value="OST-HTH/LOTUS_dom"/>
</dbReference>
<dbReference type="EMBL" id="JACYWZ010000009">
    <property type="protein sequence ID" value="MBD8771749.1"/>
    <property type="molecule type" value="Genomic_DNA"/>
</dbReference>
<gene>
    <name evidence="2" type="ORF">IFT38_19605</name>
</gene>
<dbReference type="PANTHER" id="PTHR35811:SF1">
    <property type="entry name" value="HTH OST-TYPE DOMAIN-CONTAINING PROTEIN"/>
    <property type="match status" value="1"/>
</dbReference>
<keyword evidence="3" id="KW-1185">Reference proteome</keyword>
<reference evidence="2 3" key="1">
    <citation type="journal article" date="2020" name="FEMS Microbiol. Ecol.">
        <title>Temporal dynamics of bacterial communities during seed development and maturation.</title>
        <authorList>
            <person name="Chesneau G."/>
            <person name="Torres-Cortes G."/>
            <person name="Briand M."/>
            <person name="Darrasse A."/>
            <person name="Preveaux A."/>
            <person name="Marais C."/>
            <person name="Jacques M.A."/>
            <person name="Shade A."/>
            <person name="Barret M."/>
        </authorList>
    </citation>
    <scope>NUCLEOTIDE SEQUENCE [LARGE SCALE GENOMIC DNA]</scope>
    <source>
        <strain evidence="2 3">CFBP13599</strain>
    </source>
</reference>
<protein>
    <submittedName>
        <fullName evidence="2">NYN domain-containing protein</fullName>
    </submittedName>
</protein>
<comment type="caution">
    <text evidence="2">The sequence shown here is derived from an EMBL/GenBank/DDBJ whole genome shotgun (WGS) entry which is preliminary data.</text>
</comment>
<name>A0ABR9C563_9PSED</name>
<evidence type="ECO:0000313" key="2">
    <source>
        <dbReference type="EMBL" id="MBD8771749.1"/>
    </source>
</evidence>
<proteinExistence type="predicted"/>
<dbReference type="Pfam" id="PF01936">
    <property type="entry name" value="NYN"/>
    <property type="match status" value="1"/>
</dbReference>
<feature type="domain" description="HTH OST-type" evidence="1">
    <location>
        <begin position="181"/>
        <end position="254"/>
    </location>
</feature>
<dbReference type="PANTHER" id="PTHR35811">
    <property type="entry name" value="SLR1870 PROTEIN"/>
    <property type="match status" value="1"/>
</dbReference>